<name>A0ABV5QD16_9ACTN</name>
<sequence length="299" mass="32631">MDELSATVEDRLVEGADVRDLQARLSVALYEVYHAGQRESGPPPRRLRDPELERRLADGMPHRRITVRVTRLPEPARDTERGREVLVVRDGVRVWVPEAIVRVADEDTLLTVSACRPAISPGFFLVHGSVIRSRETTVGRAPLLRVYMHLDSADQAVGVWPDVLGHLESRVVPYQAKVLSAASLFPRRDALVVYLAASEAGLAREIADVVSGRHEVPSPTSAFVERLAPGVGVAWEPADPRRSRQGMSFGQHRAAVTAQALLDSAQTGVALEEALGERLREAGVDPVNPARNIGSPDLP</sequence>
<dbReference type="Proteomes" id="UP001589646">
    <property type="component" value="Unassembled WGS sequence"/>
</dbReference>
<reference evidence="1 2" key="1">
    <citation type="submission" date="2024-09" db="EMBL/GenBank/DDBJ databases">
        <authorList>
            <person name="Sun Q."/>
            <person name="Mori K."/>
        </authorList>
    </citation>
    <scope>NUCLEOTIDE SEQUENCE [LARGE SCALE GENOMIC DNA]</scope>
    <source>
        <strain evidence="1 2">JCM 3323</strain>
    </source>
</reference>
<keyword evidence="2" id="KW-1185">Reference proteome</keyword>
<dbReference type="Pfam" id="PF17914">
    <property type="entry name" value="HopA1"/>
    <property type="match status" value="1"/>
</dbReference>
<evidence type="ECO:0000313" key="2">
    <source>
        <dbReference type="Proteomes" id="UP001589646"/>
    </source>
</evidence>
<organism evidence="1 2">
    <name type="scientific">Nonomuraea roseola</name>
    <dbReference type="NCBI Taxonomy" id="46179"/>
    <lineage>
        <taxon>Bacteria</taxon>
        <taxon>Bacillati</taxon>
        <taxon>Actinomycetota</taxon>
        <taxon>Actinomycetes</taxon>
        <taxon>Streptosporangiales</taxon>
        <taxon>Streptosporangiaceae</taxon>
        <taxon>Nonomuraea</taxon>
    </lineage>
</organism>
<evidence type="ECO:0000313" key="1">
    <source>
        <dbReference type="EMBL" id="MFB9532823.1"/>
    </source>
</evidence>
<accession>A0ABV5QD16</accession>
<gene>
    <name evidence="1" type="ORF">ACFFRN_40000</name>
</gene>
<dbReference type="InterPro" id="IPR040871">
    <property type="entry name" value="HopA1"/>
</dbReference>
<proteinExistence type="predicted"/>
<protein>
    <submittedName>
        <fullName evidence="1">T3SS effector HopA1 family protein</fullName>
    </submittedName>
</protein>
<dbReference type="RefSeq" id="WP_346121565.1">
    <property type="nucleotide sequence ID" value="NZ_BAAAXC010000012.1"/>
</dbReference>
<dbReference type="EMBL" id="JBHMCE010000015">
    <property type="protein sequence ID" value="MFB9532823.1"/>
    <property type="molecule type" value="Genomic_DNA"/>
</dbReference>
<comment type="caution">
    <text evidence="1">The sequence shown here is derived from an EMBL/GenBank/DDBJ whole genome shotgun (WGS) entry which is preliminary data.</text>
</comment>